<reference evidence="3 4" key="1">
    <citation type="submission" date="2023-01" db="EMBL/GenBank/DDBJ databases">
        <authorList>
            <person name="Kreplak J."/>
        </authorList>
    </citation>
    <scope>NUCLEOTIDE SEQUENCE [LARGE SCALE GENOMIC DNA]</scope>
</reference>
<keyword evidence="4" id="KW-1185">Reference proteome</keyword>
<dbReference type="InterPro" id="IPR053168">
    <property type="entry name" value="Glutamic_endopeptidase"/>
</dbReference>
<evidence type="ECO:0000313" key="4">
    <source>
        <dbReference type="Proteomes" id="UP001157006"/>
    </source>
</evidence>
<dbReference type="InterPro" id="IPR025521">
    <property type="entry name" value="Neprosin_propep"/>
</dbReference>
<gene>
    <name evidence="3" type="ORF">VFH_U032800</name>
</gene>
<dbReference type="Pfam" id="PF03080">
    <property type="entry name" value="Neprosin"/>
    <property type="match status" value="1"/>
</dbReference>
<dbReference type="Gene3D" id="3.90.1320.10">
    <property type="entry name" value="Outer-capsid protein sigma 3, large lobe"/>
    <property type="match status" value="1"/>
</dbReference>
<protein>
    <recommendedName>
        <fullName evidence="2">Neprosin PEP catalytic domain-containing protein</fullName>
    </recommendedName>
</protein>
<sequence>MSKMIHILLLVMCLVTIITGHRDHGMQSGLKEDLELERQLNILNKPPIKSIHTKSGYIIDCVDINKQPAFNNPLLKNHKLQRKPIFERNISETRVQNSRIKSKFILEKVRCPEETVPIRRTTKNDLIQKKSLFNIHNQTQNESINHFARVYLSIRGSPYYGVSGTTSVWNPNVYKGQSSASHLYVKRGEGDNIDKISIGWHVFPELYNDNQTHLYLFWMSGKNGCFNMLCKGFIQVDRSITFGARISVTSTFGGTIMETSLQIAQDKGGNWWLKVLNKDVGYFPAALFSSFNGADQVGFGGYTVTPAGTDSPTMGSGHKPDGDFTHASYFRFLKFLDKIQNHFDPLPFMVGIDNDAPNCYGVTNYEDRKRSNGYSIQFGGPGGKCSN</sequence>
<feature type="chain" id="PRO_5043707097" description="Neprosin PEP catalytic domain-containing protein" evidence="1">
    <location>
        <begin position="21"/>
        <end position="387"/>
    </location>
</feature>
<evidence type="ECO:0000259" key="2">
    <source>
        <dbReference type="PROSITE" id="PS52045"/>
    </source>
</evidence>
<dbReference type="Proteomes" id="UP001157006">
    <property type="component" value="Unassembled WGS sequence"/>
</dbReference>
<dbReference type="PANTHER" id="PTHR31589:SF223">
    <property type="entry name" value="PROTEIN, PUTATIVE (DUF239)-RELATED"/>
    <property type="match status" value="1"/>
</dbReference>
<accession>A0AAV0YCM3</accession>
<comment type="caution">
    <text evidence="3">The sequence shown here is derived from an EMBL/GenBank/DDBJ whole genome shotgun (WGS) entry which is preliminary data.</text>
</comment>
<evidence type="ECO:0000313" key="3">
    <source>
        <dbReference type="EMBL" id="CAI8583559.1"/>
    </source>
</evidence>
<dbReference type="EMBL" id="CATIWC010000797">
    <property type="protein sequence ID" value="CAI8583559.1"/>
    <property type="molecule type" value="Genomic_DNA"/>
</dbReference>
<organism evidence="3 4">
    <name type="scientific">Vicia faba</name>
    <name type="common">Broad bean</name>
    <name type="synonym">Faba vulgaris</name>
    <dbReference type="NCBI Taxonomy" id="3906"/>
    <lineage>
        <taxon>Eukaryota</taxon>
        <taxon>Viridiplantae</taxon>
        <taxon>Streptophyta</taxon>
        <taxon>Embryophyta</taxon>
        <taxon>Tracheophyta</taxon>
        <taxon>Spermatophyta</taxon>
        <taxon>Magnoliopsida</taxon>
        <taxon>eudicotyledons</taxon>
        <taxon>Gunneridae</taxon>
        <taxon>Pentapetalae</taxon>
        <taxon>rosids</taxon>
        <taxon>fabids</taxon>
        <taxon>Fabales</taxon>
        <taxon>Fabaceae</taxon>
        <taxon>Papilionoideae</taxon>
        <taxon>50 kb inversion clade</taxon>
        <taxon>NPAAA clade</taxon>
        <taxon>Hologalegina</taxon>
        <taxon>IRL clade</taxon>
        <taxon>Fabeae</taxon>
        <taxon>Vicia</taxon>
    </lineage>
</organism>
<feature type="signal peptide" evidence="1">
    <location>
        <begin position="1"/>
        <end position="20"/>
    </location>
</feature>
<dbReference type="PROSITE" id="PS52045">
    <property type="entry name" value="NEPROSIN_PEP_CD"/>
    <property type="match status" value="1"/>
</dbReference>
<dbReference type="Pfam" id="PF14365">
    <property type="entry name" value="Neprosin_AP"/>
    <property type="match status" value="1"/>
</dbReference>
<dbReference type="InterPro" id="IPR004314">
    <property type="entry name" value="Neprosin"/>
</dbReference>
<keyword evidence="1" id="KW-0732">Signal</keyword>
<feature type="domain" description="Neprosin PEP catalytic" evidence="2">
    <location>
        <begin position="140"/>
        <end position="386"/>
    </location>
</feature>
<dbReference type="PANTHER" id="PTHR31589">
    <property type="entry name" value="PROTEIN, PUTATIVE (DUF239)-RELATED-RELATED"/>
    <property type="match status" value="1"/>
</dbReference>
<dbReference type="AlphaFoldDB" id="A0AAV0YCM3"/>
<proteinExistence type="predicted"/>
<evidence type="ECO:0000256" key="1">
    <source>
        <dbReference type="SAM" id="SignalP"/>
    </source>
</evidence>
<name>A0AAV0YCM3_VICFA</name>